<gene>
    <name evidence="2" type="ORF">ACAOBT_LOCUS34329</name>
</gene>
<comment type="caution">
    <text evidence="2">The sequence shown here is derived from an EMBL/GenBank/DDBJ whole genome shotgun (WGS) entry which is preliminary data.</text>
</comment>
<keyword evidence="3" id="KW-1185">Reference proteome</keyword>
<dbReference type="OrthoDB" id="10034606at2759"/>
<dbReference type="EMBL" id="CAKOFQ010008548">
    <property type="protein sequence ID" value="CAH2014741.1"/>
    <property type="molecule type" value="Genomic_DNA"/>
</dbReference>
<protein>
    <submittedName>
        <fullName evidence="2">Uncharacterized protein</fullName>
    </submittedName>
</protein>
<reference evidence="2" key="1">
    <citation type="submission" date="2022-03" db="EMBL/GenBank/DDBJ databases">
        <authorList>
            <person name="Sayadi A."/>
        </authorList>
    </citation>
    <scope>NUCLEOTIDE SEQUENCE</scope>
</reference>
<evidence type="ECO:0000256" key="1">
    <source>
        <dbReference type="SAM" id="MobiDB-lite"/>
    </source>
</evidence>
<feature type="compositionally biased region" description="Pro residues" evidence="1">
    <location>
        <begin position="136"/>
        <end position="151"/>
    </location>
</feature>
<feature type="region of interest" description="Disordered" evidence="1">
    <location>
        <begin position="123"/>
        <end position="172"/>
    </location>
</feature>
<sequence>MLRILHRRRRQHRKKVVVVPSRQARTQLGLSFRIRVLPSLPVYLMGVTSHPNIMEVINLGRLLQIVLHLGTVPAVQHQAGYPDYNPMQPWMMQMLWSRMQFRSQYNPGMGPAYHQQAPYHLQGSYQQQYPPKTSLRPPPGFYPPLPLPSRPPSVDTSTPTTTPCPPPSAPSKAIDFYEAYNQRLMQQLHDN</sequence>
<dbReference type="Proteomes" id="UP001152888">
    <property type="component" value="Unassembled WGS sequence"/>
</dbReference>
<proteinExistence type="predicted"/>
<evidence type="ECO:0000313" key="3">
    <source>
        <dbReference type="Proteomes" id="UP001152888"/>
    </source>
</evidence>
<evidence type="ECO:0000313" key="2">
    <source>
        <dbReference type="EMBL" id="CAH2014741.1"/>
    </source>
</evidence>
<accession>A0A9P0MM04</accession>
<feature type="compositionally biased region" description="Low complexity" evidence="1">
    <location>
        <begin position="152"/>
        <end position="161"/>
    </location>
</feature>
<organism evidence="2 3">
    <name type="scientific">Acanthoscelides obtectus</name>
    <name type="common">Bean weevil</name>
    <name type="synonym">Bruchus obtectus</name>
    <dbReference type="NCBI Taxonomy" id="200917"/>
    <lineage>
        <taxon>Eukaryota</taxon>
        <taxon>Metazoa</taxon>
        <taxon>Ecdysozoa</taxon>
        <taxon>Arthropoda</taxon>
        <taxon>Hexapoda</taxon>
        <taxon>Insecta</taxon>
        <taxon>Pterygota</taxon>
        <taxon>Neoptera</taxon>
        <taxon>Endopterygota</taxon>
        <taxon>Coleoptera</taxon>
        <taxon>Polyphaga</taxon>
        <taxon>Cucujiformia</taxon>
        <taxon>Chrysomeloidea</taxon>
        <taxon>Chrysomelidae</taxon>
        <taxon>Bruchinae</taxon>
        <taxon>Bruchini</taxon>
        <taxon>Acanthoscelides</taxon>
    </lineage>
</organism>
<name>A0A9P0MM04_ACAOB</name>
<dbReference type="AlphaFoldDB" id="A0A9P0MM04"/>